<feature type="domain" description="tRNA/rRNA methyltransferase SpoU type" evidence="8">
    <location>
        <begin position="2"/>
        <end position="142"/>
    </location>
</feature>
<protein>
    <recommendedName>
        <fullName evidence="6">tRNA (cytidine(34)-2'-O)-methyltransferase</fullName>
        <ecNumber evidence="6">2.1.1.207</ecNumber>
    </recommendedName>
    <alternativeName>
        <fullName evidence="6">tRNA (cytidine/uridine-2'-O-)-methyltransferase TrmL</fullName>
    </alternativeName>
</protein>
<dbReference type="InterPro" id="IPR029028">
    <property type="entry name" value="Alpha/beta_knot_MTases"/>
</dbReference>
<keyword evidence="2 6" id="KW-0489">Methyltransferase</keyword>
<evidence type="ECO:0000256" key="3">
    <source>
        <dbReference type="ARBA" id="ARBA00022679"/>
    </source>
</evidence>
<evidence type="ECO:0000313" key="10">
    <source>
        <dbReference type="Proteomes" id="UP000302163"/>
    </source>
</evidence>
<dbReference type="NCBIfam" id="NF007683">
    <property type="entry name" value="PRK10358.1"/>
    <property type="match status" value="1"/>
</dbReference>
<dbReference type="InterPro" id="IPR029026">
    <property type="entry name" value="tRNA_m1G_MTases_N"/>
</dbReference>
<evidence type="ECO:0000256" key="4">
    <source>
        <dbReference type="ARBA" id="ARBA00022691"/>
    </source>
</evidence>
<dbReference type="PANTHER" id="PTHR42971">
    <property type="entry name" value="TRNA (CYTIDINE(34)-2'-O)-METHYLTRANSFERASE"/>
    <property type="match status" value="1"/>
</dbReference>
<comment type="catalytic activity">
    <reaction evidence="6">
        <text>5-carboxymethylaminomethyluridine(34) in tRNA(Leu) + S-adenosyl-L-methionine = 5-carboxymethylaminomethyl-2'-O-methyluridine(34) in tRNA(Leu) + S-adenosyl-L-homocysteine + H(+)</text>
        <dbReference type="Rhea" id="RHEA:43088"/>
        <dbReference type="Rhea" id="RHEA-COMP:10333"/>
        <dbReference type="Rhea" id="RHEA-COMP:10334"/>
        <dbReference type="ChEBI" id="CHEBI:15378"/>
        <dbReference type="ChEBI" id="CHEBI:57856"/>
        <dbReference type="ChEBI" id="CHEBI:59789"/>
        <dbReference type="ChEBI" id="CHEBI:74508"/>
        <dbReference type="ChEBI" id="CHEBI:74511"/>
        <dbReference type="EC" id="2.1.1.207"/>
    </reaction>
</comment>
<keyword evidence="10" id="KW-1185">Reference proteome</keyword>
<dbReference type="InterPro" id="IPR001537">
    <property type="entry name" value="SpoU_MeTrfase"/>
</dbReference>
<dbReference type="GO" id="GO:0002131">
    <property type="term" value="P:wobble position cytosine ribose methylation"/>
    <property type="evidence" value="ECO:0007669"/>
    <property type="project" value="TreeGrafter"/>
</dbReference>
<comment type="catalytic activity">
    <reaction evidence="6">
        <text>cytidine(34) in tRNA + S-adenosyl-L-methionine = 2'-O-methylcytidine(34) in tRNA + S-adenosyl-L-homocysteine + H(+)</text>
        <dbReference type="Rhea" id="RHEA:43084"/>
        <dbReference type="Rhea" id="RHEA-COMP:10331"/>
        <dbReference type="Rhea" id="RHEA-COMP:10332"/>
        <dbReference type="ChEBI" id="CHEBI:15378"/>
        <dbReference type="ChEBI" id="CHEBI:57856"/>
        <dbReference type="ChEBI" id="CHEBI:59789"/>
        <dbReference type="ChEBI" id="CHEBI:74495"/>
        <dbReference type="ChEBI" id="CHEBI:82748"/>
        <dbReference type="EC" id="2.1.1.207"/>
    </reaction>
</comment>
<dbReference type="KEGG" id="izh:FEM41_06175"/>
<dbReference type="EMBL" id="CP040428">
    <property type="protein sequence ID" value="QCT19274.1"/>
    <property type="molecule type" value="Genomic_DNA"/>
</dbReference>
<keyword evidence="4 6" id="KW-0949">S-adenosyl-L-methionine</keyword>
<name>A0A4P8YI63_9ENTR</name>
<gene>
    <name evidence="6 9" type="primary">trmL</name>
    <name evidence="9" type="ORF">FEM41_06175</name>
</gene>
<dbReference type="Gene3D" id="3.40.1280.10">
    <property type="match status" value="1"/>
</dbReference>
<dbReference type="Pfam" id="PF00588">
    <property type="entry name" value="SpoU_methylase"/>
    <property type="match status" value="1"/>
</dbReference>
<dbReference type="GO" id="GO:0003723">
    <property type="term" value="F:RNA binding"/>
    <property type="evidence" value="ECO:0007669"/>
    <property type="project" value="InterPro"/>
</dbReference>
<dbReference type="Proteomes" id="UP000302163">
    <property type="component" value="Chromosome"/>
</dbReference>
<dbReference type="RefSeq" id="WP_138095158.1">
    <property type="nucleotide sequence ID" value="NZ_CP040428.1"/>
</dbReference>
<dbReference type="FunFam" id="3.40.1280.10:FF:000002">
    <property type="entry name" value="Peptidylprolyl isomerase"/>
    <property type="match status" value="1"/>
</dbReference>
<accession>A0A4P8YI63</accession>
<dbReference type="HAMAP" id="MF_01885">
    <property type="entry name" value="tRNA_methyltr_TrmL"/>
    <property type="match status" value="1"/>
</dbReference>
<keyword evidence="5 6" id="KW-0819">tRNA processing</keyword>
<feature type="binding site" evidence="6 7">
    <location>
        <position position="100"/>
    </location>
    <ligand>
        <name>S-adenosyl-L-methionine</name>
        <dbReference type="ChEBI" id="CHEBI:59789"/>
    </ligand>
</feature>
<organism evidence="9 10">
    <name type="scientific">Jejubacter calystegiae</name>
    <dbReference type="NCBI Taxonomy" id="2579935"/>
    <lineage>
        <taxon>Bacteria</taxon>
        <taxon>Pseudomonadati</taxon>
        <taxon>Pseudomonadota</taxon>
        <taxon>Gammaproteobacteria</taxon>
        <taxon>Enterobacterales</taxon>
        <taxon>Enterobacteriaceae</taxon>
        <taxon>Jejubacter</taxon>
    </lineage>
</organism>
<sequence length="159" mass="18004">MLNIVLFEPEIPPNTGNIIRLCANTGFRLHIIEPTGFTWDDKRLRRAGLDYHEFTAVTRHRDYPTFLESERPQRLFALTTKGTPAHSAVTYQEGDYLLFGPETRGLPATILDALPPQQKIRIPMVPDSRSMNLSNAVSVVVYEAWRQLGYPGAVLRDPV</sequence>
<evidence type="ECO:0000256" key="7">
    <source>
        <dbReference type="PIRSR" id="PIRSR029256-1"/>
    </source>
</evidence>
<dbReference type="EC" id="2.1.1.207" evidence="6"/>
<comment type="function">
    <text evidence="6">Methylates the ribose at the nucleotide 34 wobble position in the two leucyl isoacceptors tRNA(Leu)(CmAA) and tRNA(Leu)(cmnm5UmAA). Catalyzes the methyl transfer from S-adenosyl-L-methionine to the 2'-OH of the wobble nucleotide.</text>
</comment>
<evidence type="ECO:0000256" key="2">
    <source>
        <dbReference type="ARBA" id="ARBA00022603"/>
    </source>
</evidence>
<keyword evidence="1 6" id="KW-0963">Cytoplasm</keyword>
<dbReference type="OrthoDB" id="9789043at2"/>
<feature type="binding site" evidence="6 7">
    <location>
        <position position="122"/>
    </location>
    <ligand>
        <name>S-adenosyl-L-methionine</name>
        <dbReference type="ChEBI" id="CHEBI:59789"/>
    </ligand>
</feature>
<dbReference type="GO" id="GO:0141098">
    <property type="term" value="F:tRNA (cytidine(34)-2'-O)-methyltransferase activity"/>
    <property type="evidence" value="ECO:0007669"/>
    <property type="project" value="RHEA"/>
</dbReference>
<dbReference type="CDD" id="cd18094">
    <property type="entry name" value="SpoU-like_TrmL"/>
    <property type="match status" value="1"/>
</dbReference>
<evidence type="ECO:0000259" key="8">
    <source>
        <dbReference type="Pfam" id="PF00588"/>
    </source>
</evidence>
<comment type="subunit">
    <text evidence="6">Homodimer.</text>
</comment>
<dbReference type="SUPFAM" id="SSF75217">
    <property type="entry name" value="alpha/beta knot"/>
    <property type="match status" value="1"/>
</dbReference>
<feature type="binding site" evidence="6 7">
    <location>
        <position position="78"/>
    </location>
    <ligand>
        <name>S-adenosyl-L-methionine</name>
        <dbReference type="ChEBI" id="CHEBI:59789"/>
    </ligand>
</feature>
<dbReference type="GO" id="GO:0005737">
    <property type="term" value="C:cytoplasm"/>
    <property type="evidence" value="ECO:0007669"/>
    <property type="project" value="UniProtKB-SubCell"/>
</dbReference>
<evidence type="ECO:0000256" key="6">
    <source>
        <dbReference type="HAMAP-Rule" id="MF_01885"/>
    </source>
</evidence>
<keyword evidence="3 6" id="KW-0808">Transferase</keyword>
<comment type="similarity">
    <text evidence="6">Belongs to the class IV-like SAM-binding methyltransferase superfamily. RNA methyltransferase TrmH family. TrmL subfamily.</text>
</comment>
<evidence type="ECO:0000256" key="1">
    <source>
        <dbReference type="ARBA" id="ARBA00022490"/>
    </source>
</evidence>
<dbReference type="NCBIfam" id="TIGR00185">
    <property type="entry name" value="tRNA_yibK_trmL"/>
    <property type="match status" value="1"/>
</dbReference>
<dbReference type="InterPro" id="IPR016914">
    <property type="entry name" value="TrmL"/>
</dbReference>
<feature type="binding site" evidence="6 7">
    <location>
        <position position="130"/>
    </location>
    <ligand>
        <name>S-adenosyl-L-methionine</name>
        <dbReference type="ChEBI" id="CHEBI:59789"/>
    </ligand>
</feature>
<dbReference type="AlphaFoldDB" id="A0A4P8YI63"/>
<dbReference type="GO" id="GO:0002132">
    <property type="term" value="P:wobble position uridine ribose methylation"/>
    <property type="evidence" value="ECO:0007669"/>
    <property type="project" value="TreeGrafter"/>
</dbReference>
<evidence type="ECO:0000256" key="5">
    <source>
        <dbReference type="ARBA" id="ARBA00022694"/>
    </source>
</evidence>
<dbReference type="GO" id="GO:0141102">
    <property type="term" value="F:tRNA (5-carboxymethylaminomethyluridine(34)-2'-O)-methyltransferase activity"/>
    <property type="evidence" value="ECO:0007669"/>
    <property type="project" value="RHEA"/>
</dbReference>
<proteinExistence type="inferred from homology"/>
<evidence type="ECO:0000313" key="9">
    <source>
        <dbReference type="EMBL" id="QCT19274.1"/>
    </source>
</evidence>
<comment type="subcellular location">
    <subcellularLocation>
        <location evidence="6">Cytoplasm</location>
    </subcellularLocation>
</comment>
<dbReference type="PIRSF" id="PIRSF029256">
    <property type="entry name" value="SpoU_TrmH_prd"/>
    <property type="match status" value="1"/>
</dbReference>
<dbReference type="PANTHER" id="PTHR42971:SF1">
    <property type="entry name" value="TRNA (CYTIDINE(34)-2'-O)-METHYLTRANSFERASE"/>
    <property type="match status" value="1"/>
</dbReference>
<reference evidence="9 10" key="1">
    <citation type="submission" date="2019-05" db="EMBL/GenBank/DDBJ databases">
        <title>Complete genome sequence of Izhakiella calystegiae KSNA2, an endophyte isolated from beach morning glory (Calystegia soldanella).</title>
        <authorList>
            <person name="Jiang L."/>
            <person name="Jeong J.C."/>
            <person name="Kim C.Y."/>
            <person name="Kim D.H."/>
            <person name="Kim S.W."/>
            <person name="Lee j."/>
        </authorList>
    </citation>
    <scope>NUCLEOTIDE SEQUENCE [LARGE SCALE GENOMIC DNA]</scope>
    <source>
        <strain evidence="9 10">KSNA2</strain>
    </source>
</reference>
<dbReference type="GO" id="GO:0042802">
    <property type="term" value="F:identical protein binding"/>
    <property type="evidence" value="ECO:0007669"/>
    <property type="project" value="UniProtKB-ARBA"/>
</dbReference>